<keyword evidence="3" id="KW-1185">Reference proteome</keyword>
<name>B8LD96_THAPS</name>
<evidence type="ECO:0000313" key="2">
    <source>
        <dbReference type="EMBL" id="EED86674.1"/>
    </source>
</evidence>
<dbReference type="HOGENOM" id="CLU_1187090_0_0_1"/>
<feature type="region of interest" description="Disordered" evidence="1">
    <location>
        <begin position="160"/>
        <end position="234"/>
    </location>
</feature>
<reference evidence="2 3" key="1">
    <citation type="journal article" date="2004" name="Science">
        <title>The genome of the diatom Thalassiosira pseudonana: ecology, evolution, and metabolism.</title>
        <authorList>
            <person name="Armbrust E.V."/>
            <person name="Berges J.A."/>
            <person name="Bowler C."/>
            <person name="Green B.R."/>
            <person name="Martinez D."/>
            <person name="Putnam N.H."/>
            <person name="Zhou S."/>
            <person name="Allen A.E."/>
            <person name="Apt K.E."/>
            <person name="Bechner M."/>
            <person name="Brzezinski M.A."/>
            <person name="Chaal B.K."/>
            <person name="Chiovitti A."/>
            <person name="Davis A.K."/>
            <person name="Demarest M.S."/>
            <person name="Detter J.C."/>
            <person name="Glavina T."/>
            <person name="Goodstein D."/>
            <person name="Hadi M.Z."/>
            <person name="Hellsten U."/>
            <person name="Hildebrand M."/>
            <person name="Jenkins B.D."/>
            <person name="Jurka J."/>
            <person name="Kapitonov V.V."/>
            <person name="Kroger N."/>
            <person name="Lau W.W."/>
            <person name="Lane T.W."/>
            <person name="Larimer F.W."/>
            <person name="Lippmeier J.C."/>
            <person name="Lucas S."/>
            <person name="Medina M."/>
            <person name="Montsant A."/>
            <person name="Obornik M."/>
            <person name="Parker M.S."/>
            <person name="Palenik B."/>
            <person name="Pazour G.J."/>
            <person name="Richardson P.M."/>
            <person name="Rynearson T.A."/>
            <person name="Saito M.A."/>
            <person name="Schwartz D.C."/>
            <person name="Thamatrakoln K."/>
            <person name="Valentin K."/>
            <person name="Vardi A."/>
            <person name="Wilkerson F.P."/>
            <person name="Rokhsar D.S."/>
        </authorList>
    </citation>
    <scope>NUCLEOTIDE SEQUENCE [LARGE SCALE GENOMIC DNA]</scope>
    <source>
        <strain evidence="2 3">CCMP1335</strain>
    </source>
</reference>
<reference evidence="2 3" key="2">
    <citation type="journal article" date="2008" name="Nature">
        <title>The Phaeodactylum genome reveals the evolutionary history of diatom genomes.</title>
        <authorList>
            <person name="Bowler C."/>
            <person name="Allen A.E."/>
            <person name="Badger J.H."/>
            <person name="Grimwood J."/>
            <person name="Jabbari K."/>
            <person name="Kuo A."/>
            <person name="Maheswari U."/>
            <person name="Martens C."/>
            <person name="Maumus F."/>
            <person name="Otillar R.P."/>
            <person name="Rayko E."/>
            <person name="Salamov A."/>
            <person name="Vandepoele K."/>
            <person name="Beszteri B."/>
            <person name="Gruber A."/>
            <person name="Heijde M."/>
            <person name="Katinka M."/>
            <person name="Mock T."/>
            <person name="Valentin K."/>
            <person name="Verret F."/>
            <person name="Berges J.A."/>
            <person name="Brownlee C."/>
            <person name="Cadoret J.P."/>
            <person name="Chiovitti A."/>
            <person name="Choi C.J."/>
            <person name="Coesel S."/>
            <person name="De Martino A."/>
            <person name="Detter J.C."/>
            <person name="Durkin C."/>
            <person name="Falciatore A."/>
            <person name="Fournet J."/>
            <person name="Haruta M."/>
            <person name="Huysman M.J."/>
            <person name="Jenkins B.D."/>
            <person name="Jiroutova K."/>
            <person name="Jorgensen R.E."/>
            <person name="Joubert Y."/>
            <person name="Kaplan A."/>
            <person name="Kroger N."/>
            <person name="Kroth P.G."/>
            <person name="La Roche J."/>
            <person name="Lindquist E."/>
            <person name="Lommer M."/>
            <person name="Martin-Jezequel V."/>
            <person name="Lopez P.J."/>
            <person name="Lucas S."/>
            <person name="Mangogna M."/>
            <person name="McGinnis K."/>
            <person name="Medlin L.K."/>
            <person name="Montsant A."/>
            <person name="Oudot-Le Secq M.P."/>
            <person name="Napoli C."/>
            <person name="Obornik M."/>
            <person name="Parker M.S."/>
            <person name="Petit J.L."/>
            <person name="Porcel B.M."/>
            <person name="Poulsen N."/>
            <person name="Robison M."/>
            <person name="Rychlewski L."/>
            <person name="Rynearson T.A."/>
            <person name="Schmutz J."/>
            <person name="Shapiro H."/>
            <person name="Siaut M."/>
            <person name="Stanley M."/>
            <person name="Sussman M.R."/>
            <person name="Taylor A.R."/>
            <person name="Vardi A."/>
            <person name="von Dassow P."/>
            <person name="Vyverman W."/>
            <person name="Willis A."/>
            <person name="Wyrwicz L.S."/>
            <person name="Rokhsar D.S."/>
            <person name="Weissenbach J."/>
            <person name="Armbrust E.V."/>
            <person name="Green B.R."/>
            <person name="Van de Peer Y."/>
            <person name="Grigoriev I.V."/>
        </authorList>
    </citation>
    <scope>NUCLEOTIDE SEQUENCE [LARGE SCALE GENOMIC DNA]</scope>
    <source>
        <strain evidence="2 3">CCMP1335</strain>
    </source>
</reference>
<dbReference type="Proteomes" id="UP000001449">
    <property type="component" value="Unassembled WGS sequence"/>
</dbReference>
<dbReference type="AlphaFoldDB" id="B8LD96"/>
<feature type="compositionally biased region" description="Basic and acidic residues" evidence="1">
    <location>
        <begin position="196"/>
        <end position="210"/>
    </location>
</feature>
<accession>B8LD96</accession>
<evidence type="ECO:0000313" key="3">
    <source>
        <dbReference type="Proteomes" id="UP000001449"/>
    </source>
</evidence>
<evidence type="ECO:0000256" key="1">
    <source>
        <dbReference type="SAM" id="MobiDB-lite"/>
    </source>
</evidence>
<feature type="compositionally biased region" description="Polar residues" evidence="1">
    <location>
        <begin position="12"/>
        <end position="33"/>
    </location>
</feature>
<dbReference type="PANTHER" id="PTHR35378">
    <property type="entry name" value="UNNAMED PRODUCT"/>
    <property type="match status" value="1"/>
</dbReference>
<gene>
    <name evidence="2" type="ORF">THAPSDRAFT_11172</name>
</gene>
<dbReference type="eggNOG" id="ENOG502SB3T">
    <property type="taxonomic scope" value="Eukaryota"/>
</dbReference>
<dbReference type="PANTHER" id="PTHR35378:SF1">
    <property type="entry name" value="C2H2-TYPE DOMAIN-CONTAINING PROTEIN"/>
    <property type="match status" value="1"/>
</dbReference>
<dbReference type="EMBL" id="DS999419">
    <property type="protein sequence ID" value="EED86674.1"/>
    <property type="molecule type" value="Genomic_DNA"/>
</dbReference>
<dbReference type="GeneID" id="7446303"/>
<dbReference type="OMA" id="PERIRFQ"/>
<protein>
    <submittedName>
        <fullName evidence="2">Uncharacterized protein</fullName>
    </submittedName>
</protein>
<feature type="compositionally biased region" description="Polar residues" evidence="1">
    <location>
        <begin position="225"/>
        <end position="234"/>
    </location>
</feature>
<dbReference type="KEGG" id="tps:THAPSDRAFT_11172"/>
<feature type="compositionally biased region" description="Basic residues" evidence="1">
    <location>
        <begin position="1"/>
        <end position="11"/>
    </location>
</feature>
<feature type="region of interest" description="Disordered" evidence="1">
    <location>
        <begin position="1"/>
        <end position="38"/>
    </location>
</feature>
<sequence>MAAKKKSKCKKNQQTTQDQDGSNSKSNPSTATTKFKGEDLIHIDPSRVRFQHSRIRPHFSGCGRSVVETLDEIRRGDLKPADLPPIQVLIGPEGNDGLGPWYFSLNNRRLWVLKQCYKEGLLNNSTYNNTIPVRVRLPKSDAELERYSVDNCALEAKFMREGGGSKSKQKKKQQVDDERGPEVNGEVDSTANQMDRLTEELSNHNVKETADESESSDCESDDNVAHSNPFSALM</sequence>
<dbReference type="RefSeq" id="XP_002296946.1">
    <property type="nucleotide sequence ID" value="XM_002296910.1"/>
</dbReference>
<organism evidence="2 3">
    <name type="scientific">Thalassiosira pseudonana</name>
    <name type="common">Marine diatom</name>
    <name type="synonym">Cyclotella nana</name>
    <dbReference type="NCBI Taxonomy" id="35128"/>
    <lineage>
        <taxon>Eukaryota</taxon>
        <taxon>Sar</taxon>
        <taxon>Stramenopiles</taxon>
        <taxon>Ochrophyta</taxon>
        <taxon>Bacillariophyta</taxon>
        <taxon>Coscinodiscophyceae</taxon>
        <taxon>Thalassiosirophycidae</taxon>
        <taxon>Thalassiosirales</taxon>
        <taxon>Thalassiosiraceae</taxon>
        <taxon>Thalassiosira</taxon>
    </lineage>
</organism>
<proteinExistence type="predicted"/>
<feature type="compositionally biased region" description="Acidic residues" evidence="1">
    <location>
        <begin position="211"/>
        <end position="222"/>
    </location>
</feature>
<dbReference type="PaxDb" id="35128-Thaps11172"/>
<dbReference type="InParanoid" id="B8LD96"/>